<dbReference type="STRING" id="1656094.BFC18_13170"/>
<proteinExistence type="predicted"/>
<gene>
    <name evidence="2" type="ORF">BFC18_13170</name>
</gene>
<keyword evidence="1" id="KW-0812">Transmembrane</keyword>
<evidence type="ECO:0008006" key="4">
    <source>
        <dbReference type="Google" id="ProtNLM"/>
    </source>
</evidence>
<dbReference type="Pfam" id="PF13430">
    <property type="entry name" value="DUF4112"/>
    <property type="match status" value="1"/>
</dbReference>
<reference evidence="2 3" key="1">
    <citation type="submission" date="2016-08" db="EMBL/GenBank/DDBJ databases">
        <authorList>
            <person name="Seilhamer J.J."/>
        </authorList>
    </citation>
    <scope>NUCLEOTIDE SEQUENCE [LARGE SCALE GENOMIC DNA]</scope>
    <source>
        <strain evidence="2 3">KCTC 42603</strain>
    </source>
</reference>
<dbReference type="InterPro" id="IPR025187">
    <property type="entry name" value="DUF4112"/>
</dbReference>
<dbReference type="Proteomes" id="UP000175691">
    <property type="component" value="Unassembled WGS sequence"/>
</dbReference>
<dbReference type="PANTHER" id="PTHR35519">
    <property type="entry name" value="MEMBRANE PROTEINS"/>
    <property type="match status" value="1"/>
</dbReference>
<keyword evidence="3" id="KW-1185">Reference proteome</keyword>
<comment type="caution">
    <text evidence="2">The sequence shown here is derived from an EMBL/GenBank/DDBJ whole genome shotgun (WGS) entry which is preliminary data.</text>
</comment>
<evidence type="ECO:0000256" key="1">
    <source>
        <dbReference type="SAM" id="Phobius"/>
    </source>
</evidence>
<sequence>MTSQTKAPKELLKAQKWANMLDTAIKLPVINFRVGLDSIVGLIPGVGDALMLFAGFRIIRMGQKLGMPNDLIKVMVRNSVLDFGLGFIPFIGDVADFFYKSNSKNVQIMERWWIENNKAAVDASAREQFRDWEEKFDS</sequence>
<dbReference type="EMBL" id="MDHN01000029">
    <property type="protein sequence ID" value="OFC70137.1"/>
    <property type="molecule type" value="Genomic_DNA"/>
</dbReference>
<dbReference type="PANTHER" id="PTHR35519:SF2">
    <property type="entry name" value="PH DOMAIN PROTEIN"/>
    <property type="match status" value="1"/>
</dbReference>
<dbReference type="AlphaFoldDB" id="A0A1E7Z9I6"/>
<keyword evidence="1" id="KW-1133">Transmembrane helix</keyword>
<evidence type="ECO:0000313" key="2">
    <source>
        <dbReference type="EMBL" id="OFC70137.1"/>
    </source>
</evidence>
<name>A0A1E7Z9I6_9ALTE</name>
<protein>
    <recommendedName>
        <fullName evidence="4">DUF4112 domain-containing protein</fullName>
    </recommendedName>
</protein>
<keyword evidence="1" id="KW-0472">Membrane</keyword>
<evidence type="ECO:0000313" key="3">
    <source>
        <dbReference type="Proteomes" id="UP000175691"/>
    </source>
</evidence>
<dbReference type="OrthoDB" id="513552at2"/>
<feature type="transmembrane region" description="Helical" evidence="1">
    <location>
        <begin position="39"/>
        <end position="59"/>
    </location>
</feature>
<accession>A0A1E7Z9I6</accession>
<organism evidence="2 3">
    <name type="scientific">Alteromonas confluentis</name>
    <dbReference type="NCBI Taxonomy" id="1656094"/>
    <lineage>
        <taxon>Bacteria</taxon>
        <taxon>Pseudomonadati</taxon>
        <taxon>Pseudomonadota</taxon>
        <taxon>Gammaproteobacteria</taxon>
        <taxon>Alteromonadales</taxon>
        <taxon>Alteromonadaceae</taxon>
        <taxon>Alteromonas/Salinimonas group</taxon>
        <taxon>Alteromonas</taxon>
    </lineage>
</organism>
<dbReference type="RefSeq" id="WP_070125779.1">
    <property type="nucleotide sequence ID" value="NZ_MDHN01000029.1"/>
</dbReference>